<gene>
    <name evidence="2" type="ORF">PR048_008332</name>
</gene>
<proteinExistence type="predicted"/>
<dbReference type="Gene3D" id="3.10.10.10">
    <property type="entry name" value="HIV Type 1 Reverse Transcriptase, subunit A, domain 1"/>
    <property type="match status" value="1"/>
</dbReference>
<accession>A0ABQ9HWU0</accession>
<protein>
    <recommendedName>
        <fullName evidence="1">Reverse transcriptase/retrotransposon-derived protein RNase H-like domain-containing protein</fullName>
    </recommendedName>
</protein>
<dbReference type="Proteomes" id="UP001159363">
    <property type="component" value="Chromosome 3"/>
</dbReference>
<evidence type="ECO:0000313" key="3">
    <source>
        <dbReference type="Proteomes" id="UP001159363"/>
    </source>
</evidence>
<keyword evidence="3" id="KW-1185">Reference proteome</keyword>
<dbReference type="SUPFAM" id="SSF56672">
    <property type="entry name" value="DNA/RNA polymerases"/>
    <property type="match status" value="1"/>
</dbReference>
<evidence type="ECO:0000259" key="1">
    <source>
        <dbReference type="Pfam" id="PF17919"/>
    </source>
</evidence>
<dbReference type="PANTHER" id="PTHR37984:SF9">
    <property type="entry name" value="INTEGRASE CATALYTIC DOMAIN-CONTAINING PROTEIN"/>
    <property type="match status" value="1"/>
</dbReference>
<feature type="domain" description="Reverse transcriptase/retrotransposon-derived protein RNase H-like" evidence="1">
    <location>
        <begin position="303"/>
        <end position="358"/>
    </location>
</feature>
<name>A0ABQ9HWU0_9NEOP</name>
<dbReference type="EMBL" id="JARBHB010000003">
    <property type="protein sequence ID" value="KAJ8888838.1"/>
    <property type="molecule type" value="Genomic_DNA"/>
</dbReference>
<dbReference type="CDD" id="cd01647">
    <property type="entry name" value="RT_LTR"/>
    <property type="match status" value="1"/>
</dbReference>
<comment type="caution">
    <text evidence="2">The sequence shown here is derived from an EMBL/GenBank/DDBJ whole genome shotgun (WGS) entry which is preliminary data.</text>
</comment>
<organism evidence="2 3">
    <name type="scientific">Dryococelus australis</name>
    <dbReference type="NCBI Taxonomy" id="614101"/>
    <lineage>
        <taxon>Eukaryota</taxon>
        <taxon>Metazoa</taxon>
        <taxon>Ecdysozoa</taxon>
        <taxon>Arthropoda</taxon>
        <taxon>Hexapoda</taxon>
        <taxon>Insecta</taxon>
        <taxon>Pterygota</taxon>
        <taxon>Neoptera</taxon>
        <taxon>Polyneoptera</taxon>
        <taxon>Phasmatodea</taxon>
        <taxon>Verophasmatodea</taxon>
        <taxon>Anareolatae</taxon>
        <taxon>Phasmatidae</taxon>
        <taxon>Eurycanthinae</taxon>
        <taxon>Dryococelus</taxon>
    </lineage>
</organism>
<dbReference type="InterPro" id="IPR050951">
    <property type="entry name" value="Retrovirus_Pol_polyprotein"/>
</dbReference>
<dbReference type="InterPro" id="IPR043128">
    <property type="entry name" value="Rev_trsase/Diguanyl_cyclase"/>
</dbReference>
<dbReference type="PANTHER" id="PTHR37984">
    <property type="entry name" value="PROTEIN CBG26694"/>
    <property type="match status" value="1"/>
</dbReference>
<sequence>MWRGIKVTQEVYIVKNLKEPLLGRPAVEALGMLRWIEEVGITGPRRVAIPLQPKLKQEFDRLLMMGIIFPVDCPTEWCSGIVIVPKPNGQIKLRVDLTRLYNSVKREHMTIPTFEESLAHLQNARMFSKLDSRLLTTFITPFGRFCCNRLPFGITSAPEFYQRDMSCILADNPNVICIMDDILSPEKIEAAGITLNDKSVFAKSRVKFLGHTVSNKEIEAHPAKIEAIQEMTRPQSIKNVRTILGMVNYVGKFAPKLASVTEPLGQLLRKVNEFVCGQPQETSFKCIKELMCARQRSYWSRCIVWNSSSPGIAVVLEQPDDNGNWKSVVYASRSLSETERKHAQIEKEELTITLACDRSTTLSVHSRQAECRRTATQTAEI</sequence>
<dbReference type="Gene3D" id="3.30.70.270">
    <property type="match status" value="2"/>
</dbReference>
<dbReference type="InterPro" id="IPR043502">
    <property type="entry name" value="DNA/RNA_pol_sf"/>
</dbReference>
<reference evidence="2 3" key="1">
    <citation type="submission" date="2023-02" db="EMBL/GenBank/DDBJ databases">
        <title>LHISI_Scaffold_Assembly.</title>
        <authorList>
            <person name="Stuart O.P."/>
            <person name="Cleave R."/>
            <person name="Magrath M.J.L."/>
            <person name="Mikheyev A.S."/>
        </authorList>
    </citation>
    <scope>NUCLEOTIDE SEQUENCE [LARGE SCALE GENOMIC DNA]</scope>
    <source>
        <strain evidence="2">Daus_M_001</strain>
        <tissue evidence="2">Leg muscle</tissue>
    </source>
</reference>
<evidence type="ECO:0000313" key="2">
    <source>
        <dbReference type="EMBL" id="KAJ8888838.1"/>
    </source>
</evidence>
<dbReference type="InterPro" id="IPR041577">
    <property type="entry name" value="RT_RNaseH_2"/>
</dbReference>
<dbReference type="Pfam" id="PF17919">
    <property type="entry name" value="RT_RNaseH_2"/>
    <property type="match status" value="1"/>
</dbReference>